<reference evidence="6 7" key="1">
    <citation type="submission" date="2024-10" db="EMBL/GenBank/DDBJ databases">
        <title>Updated reference genomes for cyclostephanoid diatoms.</title>
        <authorList>
            <person name="Roberts W.R."/>
            <person name="Alverson A.J."/>
        </authorList>
    </citation>
    <scope>NUCLEOTIDE SEQUENCE [LARGE SCALE GENOMIC DNA]</scope>
    <source>
        <strain evidence="6 7">AJA010-31</strain>
    </source>
</reference>
<keyword evidence="7" id="KW-1185">Reference proteome</keyword>
<proteinExistence type="inferred from homology"/>
<sequence length="537" mass="62263">MFFLHALATQRRQGVQNLPIVTCYESSPAPGGVWRSERVGNATNMYEALWTNGPHYAMEFVDHTYDEHFGCALPMYLPRKIVLQYLLTRVTKNNPTLFDQVKFNTSVQSVTYNDNIAKFVIETMDKESGQVSINEFDKCVWAGGSNGKPHIPKSIAAALTSFKGKIMHSSQTDENFDTDVQNKSVLIIGDNYSAEDLTLQAIKLGVEEVTICSRSGMGMAYYTEAWPGDKVDVEYGYLPTEVTEDGRGVVLTYFEYDFDSEKYVQQPSSTKTLEVDTIIYCTGFDKNYCMLDPSLRPDGKDASFSKEDFPVDWKMRHNALSDEFGDIPLGKIKDYWLTQKNLYRGVLISNPHMMFVKERMDVPLFDLDVQTWLLLRHITSNNLPSVEEMNKWNLEQFTREMNDVMLRYQLDMNFKQRWWNVGEDHWTHDHFDERSEQFYQDYYQLQYQILARDMVDSKYPLDIGTYQKLNDKGEALVKFNIESSYARYSLDEDSSDAEWRTFRDCVLSDCYCSVFTGTKGVPLKGHWLDLNEDDYEM</sequence>
<evidence type="ECO:0000256" key="2">
    <source>
        <dbReference type="ARBA" id="ARBA00022630"/>
    </source>
</evidence>
<evidence type="ECO:0000256" key="5">
    <source>
        <dbReference type="ARBA" id="ARBA00023002"/>
    </source>
</evidence>
<keyword evidence="2" id="KW-0285">Flavoprotein</keyword>
<organism evidence="6 7">
    <name type="scientific">Cyclotella atomus</name>
    <dbReference type="NCBI Taxonomy" id="382360"/>
    <lineage>
        <taxon>Eukaryota</taxon>
        <taxon>Sar</taxon>
        <taxon>Stramenopiles</taxon>
        <taxon>Ochrophyta</taxon>
        <taxon>Bacillariophyta</taxon>
        <taxon>Coscinodiscophyceae</taxon>
        <taxon>Thalassiosirophycidae</taxon>
        <taxon>Stephanodiscales</taxon>
        <taxon>Stephanodiscaceae</taxon>
        <taxon>Cyclotella</taxon>
    </lineage>
</organism>
<protein>
    <recommendedName>
        <fullName evidence="8">Flavin-containing monooxygenase</fullName>
    </recommendedName>
</protein>
<comment type="similarity">
    <text evidence="1">Belongs to the FMO family.</text>
</comment>
<dbReference type="Pfam" id="PF00743">
    <property type="entry name" value="FMO-like"/>
    <property type="match status" value="1"/>
</dbReference>
<dbReference type="InterPro" id="IPR020946">
    <property type="entry name" value="Flavin_mOase-like"/>
</dbReference>
<dbReference type="InterPro" id="IPR050346">
    <property type="entry name" value="FMO-like"/>
</dbReference>
<evidence type="ECO:0000313" key="7">
    <source>
        <dbReference type="Proteomes" id="UP001530400"/>
    </source>
</evidence>
<dbReference type="PANTHER" id="PTHR23023">
    <property type="entry name" value="DIMETHYLANILINE MONOOXYGENASE"/>
    <property type="match status" value="1"/>
</dbReference>
<dbReference type="Gene3D" id="3.50.50.60">
    <property type="entry name" value="FAD/NAD(P)-binding domain"/>
    <property type="match status" value="1"/>
</dbReference>
<evidence type="ECO:0008006" key="8">
    <source>
        <dbReference type="Google" id="ProtNLM"/>
    </source>
</evidence>
<accession>A0ABD3PJH8</accession>
<dbReference type="InterPro" id="IPR000960">
    <property type="entry name" value="Flavin_mOase"/>
</dbReference>
<keyword evidence="5" id="KW-0560">Oxidoreductase</keyword>
<dbReference type="InterPro" id="IPR036188">
    <property type="entry name" value="FAD/NAD-bd_sf"/>
</dbReference>
<gene>
    <name evidence="6" type="ORF">ACHAWO_001065</name>
</gene>
<dbReference type="Proteomes" id="UP001530400">
    <property type="component" value="Unassembled WGS sequence"/>
</dbReference>
<evidence type="ECO:0000256" key="3">
    <source>
        <dbReference type="ARBA" id="ARBA00022827"/>
    </source>
</evidence>
<name>A0ABD3PJH8_9STRA</name>
<keyword evidence="3" id="KW-0274">FAD</keyword>
<dbReference type="SUPFAM" id="SSF51905">
    <property type="entry name" value="FAD/NAD(P)-binding domain"/>
    <property type="match status" value="1"/>
</dbReference>
<dbReference type="EMBL" id="JALLPJ020000591">
    <property type="protein sequence ID" value="KAL3787916.1"/>
    <property type="molecule type" value="Genomic_DNA"/>
</dbReference>
<dbReference type="AlphaFoldDB" id="A0ABD3PJH8"/>
<keyword evidence="4" id="KW-0521">NADP</keyword>
<comment type="caution">
    <text evidence="6">The sequence shown here is derived from an EMBL/GenBank/DDBJ whole genome shotgun (WGS) entry which is preliminary data.</text>
</comment>
<dbReference type="GO" id="GO:0016491">
    <property type="term" value="F:oxidoreductase activity"/>
    <property type="evidence" value="ECO:0007669"/>
    <property type="project" value="UniProtKB-KW"/>
</dbReference>
<evidence type="ECO:0000313" key="6">
    <source>
        <dbReference type="EMBL" id="KAL3787916.1"/>
    </source>
</evidence>
<evidence type="ECO:0000256" key="1">
    <source>
        <dbReference type="ARBA" id="ARBA00009183"/>
    </source>
</evidence>
<evidence type="ECO:0000256" key="4">
    <source>
        <dbReference type="ARBA" id="ARBA00022857"/>
    </source>
</evidence>
<dbReference type="PRINTS" id="PR00370">
    <property type="entry name" value="FMOXYGENASE"/>
</dbReference>